<dbReference type="EMBL" id="CP053708">
    <property type="protein sequence ID" value="QKE90924.1"/>
    <property type="molecule type" value="Genomic_DNA"/>
</dbReference>
<organism evidence="2 3">
    <name type="scientific">Lichenicola cladoniae</name>
    <dbReference type="NCBI Taxonomy" id="1484109"/>
    <lineage>
        <taxon>Bacteria</taxon>
        <taxon>Pseudomonadati</taxon>
        <taxon>Pseudomonadota</taxon>
        <taxon>Alphaproteobacteria</taxon>
        <taxon>Acetobacterales</taxon>
        <taxon>Acetobacteraceae</taxon>
        <taxon>Lichenicola</taxon>
    </lineage>
</organism>
<name>A0A6M8HR45_9PROT</name>
<protein>
    <submittedName>
        <fullName evidence="2">Uncharacterized protein</fullName>
    </submittedName>
</protein>
<feature type="region of interest" description="Disordered" evidence="1">
    <location>
        <begin position="97"/>
        <end position="173"/>
    </location>
</feature>
<proteinExistence type="predicted"/>
<keyword evidence="3" id="KW-1185">Reference proteome</keyword>
<evidence type="ECO:0000313" key="2">
    <source>
        <dbReference type="EMBL" id="QKE90924.1"/>
    </source>
</evidence>
<dbReference type="RefSeq" id="WP_171836647.1">
    <property type="nucleotide sequence ID" value="NZ_CP053708.1"/>
</dbReference>
<reference evidence="2 3" key="1">
    <citation type="journal article" date="2014" name="World J. Microbiol. Biotechnol.">
        <title>Biodiversity and physiological characteristics of Antarctic and Arctic lichens-associated bacteria.</title>
        <authorList>
            <person name="Lee Y.M."/>
            <person name="Kim E.H."/>
            <person name="Lee H.K."/>
            <person name="Hong S.G."/>
        </authorList>
    </citation>
    <scope>NUCLEOTIDE SEQUENCE [LARGE SCALE GENOMIC DNA]</scope>
    <source>
        <strain evidence="2 3">PAMC 26569</strain>
    </source>
</reference>
<feature type="compositionally biased region" description="Basic and acidic residues" evidence="1">
    <location>
        <begin position="116"/>
        <end position="128"/>
    </location>
</feature>
<feature type="compositionally biased region" description="Acidic residues" evidence="1">
    <location>
        <begin position="137"/>
        <end position="163"/>
    </location>
</feature>
<evidence type="ECO:0000313" key="3">
    <source>
        <dbReference type="Proteomes" id="UP000500767"/>
    </source>
</evidence>
<gene>
    <name evidence="2" type="ORF">HN018_13530</name>
</gene>
<dbReference type="KEGG" id="lck:HN018_13530"/>
<evidence type="ECO:0000256" key="1">
    <source>
        <dbReference type="SAM" id="MobiDB-lite"/>
    </source>
</evidence>
<dbReference type="AlphaFoldDB" id="A0A6M8HR45"/>
<accession>A0A6M8HR45</accession>
<sequence length="173" mass="18795">MSDESFPPEGEPFSSEGGLFAPEGGWVVRLLDQSGASDDDVVEEIKGFPTLMQANAFCQAYVRDSVERCRVAGATAREVLASWFAFGEDAEVVDAGESGWRSSGELEDFAATPSTEIERDWRSIDPRGDVLVSGHEPDDEEDAADDEDDDDADEHEEHGEPDDGSWPLPGRPS</sequence>
<feature type="region of interest" description="Disordered" evidence="1">
    <location>
        <begin position="1"/>
        <end position="21"/>
    </location>
</feature>
<dbReference type="Proteomes" id="UP000500767">
    <property type="component" value="Chromosome"/>
</dbReference>